<gene>
    <name evidence="5" type="ORF">J2X01_004040</name>
</gene>
<keyword evidence="6" id="KW-1185">Reference proteome</keyword>
<feature type="region of interest" description="Disordered" evidence="2">
    <location>
        <begin position="54"/>
        <end position="77"/>
    </location>
</feature>
<organism evidence="5 6">
    <name type="scientific">Arthrobacter ginsengisoli</name>
    <dbReference type="NCBI Taxonomy" id="1356565"/>
    <lineage>
        <taxon>Bacteria</taxon>
        <taxon>Bacillati</taxon>
        <taxon>Actinomycetota</taxon>
        <taxon>Actinomycetes</taxon>
        <taxon>Micrococcales</taxon>
        <taxon>Micrococcaceae</taxon>
        <taxon>Arthrobacter</taxon>
    </lineage>
</organism>
<feature type="domain" description="Lsr2 DNA-binding" evidence="4">
    <location>
        <begin position="72"/>
        <end position="107"/>
    </location>
</feature>
<keyword evidence="1" id="KW-0238">DNA-binding</keyword>
<dbReference type="Gene3D" id="3.30.60.230">
    <property type="entry name" value="Lsr2, dimerization domain"/>
    <property type="match status" value="1"/>
</dbReference>
<evidence type="ECO:0008006" key="7">
    <source>
        <dbReference type="Google" id="ProtNLM"/>
    </source>
</evidence>
<dbReference type="Pfam" id="PF11774">
    <property type="entry name" value="Lsr2"/>
    <property type="match status" value="1"/>
</dbReference>
<evidence type="ECO:0000313" key="6">
    <source>
        <dbReference type="Proteomes" id="UP001252243"/>
    </source>
</evidence>
<dbReference type="Proteomes" id="UP001252243">
    <property type="component" value="Unassembled WGS sequence"/>
</dbReference>
<reference evidence="5 6" key="1">
    <citation type="submission" date="2023-07" db="EMBL/GenBank/DDBJ databases">
        <title>Sorghum-associated microbial communities from plants grown in Nebraska, USA.</title>
        <authorList>
            <person name="Schachtman D."/>
        </authorList>
    </citation>
    <scope>NUCLEOTIDE SEQUENCE [LARGE SCALE GENOMIC DNA]</scope>
    <source>
        <strain evidence="5 6">BE167</strain>
    </source>
</reference>
<evidence type="ECO:0000256" key="2">
    <source>
        <dbReference type="SAM" id="MobiDB-lite"/>
    </source>
</evidence>
<accession>A0ABU1UHQ5</accession>
<dbReference type="InterPro" id="IPR042261">
    <property type="entry name" value="Lsr2-like_dimerization"/>
</dbReference>
<dbReference type="RefSeq" id="WP_310061576.1">
    <property type="nucleotide sequence ID" value="NZ_JAVDVQ010000029.1"/>
</dbReference>
<evidence type="ECO:0000259" key="4">
    <source>
        <dbReference type="Pfam" id="PF23359"/>
    </source>
</evidence>
<dbReference type="InterPro" id="IPR024412">
    <property type="entry name" value="Lsr2_dim_dom"/>
</dbReference>
<dbReference type="Pfam" id="PF23359">
    <property type="entry name" value="Lsr2_DNA-bd"/>
    <property type="match status" value="1"/>
</dbReference>
<proteinExistence type="predicted"/>
<dbReference type="InterPro" id="IPR036625">
    <property type="entry name" value="E3-bd_dom_sf"/>
</dbReference>
<evidence type="ECO:0000259" key="3">
    <source>
        <dbReference type="Pfam" id="PF11774"/>
    </source>
</evidence>
<dbReference type="InterPro" id="IPR055370">
    <property type="entry name" value="Lsr2_DNA-bd"/>
</dbReference>
<sequence>MARKVHVQLIDDLSGEDADGTVRFSIDSADYEIDLTADHARELRGVLEKYVTRGRRLRDTPGSRGASTAPTSREETQKIRDWAQAHGYFPSARGRISQNIKKAYDAAHA</sequence>
<dbReference type="Gene3D" id="4.10.320.10">
    <property type="entry name" value="E3-binding domain"/>
    <property type="match status" value="1"/>
</dbReference>
<protein>
    <recommendedName>
        <fullName evidence="7">Lsr2 family protein</fullName>
    </recommendedName>
</protein>
<dbReference type="EMBL" id="JAVDVQ010000029">
    <property type="protein sequence ID" value="MDR7084724.1"/>
    <property type="molecule type" value="Genomic_DNA"/>
</dbReference>
<name>A0ABU1UHQ5_9MICC</name>
<evidence type="ECO:0000256" key="1">
    <source>
        <dbReference type="ARBA" id="ARBA00023125"/>
    </source>
</evidence>
<feature type="domain" description="Lsr2 dimerization" evidence="3">
    <location>
        <begin position="1"/>
        <end position="57"/>
    </location>
</feature>
<evidence type="ECO:0000313" key="5">
    <source>
        <dbReference type="EMBL" id="MDR7084724.1"/>
    </source>
</evidence>
<comment type="caution">
    <text evidence="5">The sequence shown here is derived from an EMBL/GenBank/DDBJ whole genome shotgun (WGS) entry which is preliminary data.</text>
</comment>